<feature type="domain" description="RCK N-terminal" evidence="4">
    <location>
        <begin position="299"/>
        <end position="410"/>
    </location>
</feature>
<feature type="region of interest" description="Disordered" evidence="2">
    <location>
        <begin position="481"/>
        <end position="514"/>
    </location>
</feature>
<evidence type="ECO:0000256" key="1">
    <source>
        <dbReference type="ARBA" id="ARBA00004651"/>
    </source>
</evidence>
<dbReference type="Pfam" id="PF02254">
    <property type="entry name" value="TrkA_N"/>
    <property type="match status" value="2"/>
</dbReference>
<dbReference type="InterPro" id="IPR013099">
    <property type="entry name" value="K_chnl_dom"/>
</dbReference>
<organism evidence="5">
    <name type="scientific">Candidatus Kentrum sp. DK</name>
    <dbReference type="NCBI Taxonomy" id="2126562"/>
    <lineage>
        <taxon>Bacteria</taxon>
        <taxon>Pseudomonadati</taxon>
        <taxon>Pseudomonadota</taxon>
        <taxon>Gammaproteobacteria</taxon>
        <taxon>Candidatus Kentrum</taxon>
    </lineage>
</organism>
<sequence>MITSHEVWSSDLERVSAIVLRSMRRPLLFMIAVSAITVFGMVLMPGLPDADGRATHMSFFHAVYFLSYTATTTGFGELPNEFSDAQRLWALFSLFMSVVAWVYAIGAIVGLLQNPHFKRVVQKRRFSLSVGRIREAFFIVCGFGDTGSILTRGLVDAGYSATVIDQDDNRIQALQLRDYPVTVPGLVADAGVPRNLITAGLEQPNCKGVIAVTNDEGINRKIVIMTHLINPGVRVICRSTSEVEEEFLQTLDGVTVVNPFEIFANQLGMFLYRPSLYAIGKWLSGAPDVDLVEPVRPPRGTWIVCGFGRMGRHLERALRKRDLPTVVIDPDPEGKRALEGRIVGHSNARTLHAAGVEHAAGIIMATNSDSNNLGILLNARTLNPKIFSIVRQNRRDDEASFQAAKADVIMQPSLVISRNILFLLLSPLIQSFMEYMHDVRVKVLIDTLHRLREVVGPNDPELWTVTIPEAMACGEKMSQVFSDFPPETKNGGQSVTLPDENGQGNPSESPSSAEEGFCWTLGDIMRDPLNRDLSTASVPLVLKRWQQSTVLPKGTKTLRPGDQVLFCGTTQARHQMESILRGDTPMWRYLFTGVEEPRGFLLHWLSHGRVTRKINLLWSRTTKSTEKLPAERELLPKRPRPVMLNR</sequence>
<keyword evidence="3" id="KW-0812">Transmembrane</keyword>
<dbReference type="Gene3D" id="3.40.50.720">
    <property type="entry name" value="NAD(P)-binding Rossmann-like Domain"/>
    <property type="match status" value="2"/>
</dbReference>
<evidence type="ECO:0000313" key="5">
    <source>
        <dbReference type="EMBL" id="VFJ49428.1"/>
    </source>
</evidence>
<feature type="compositionally biased region" description="Polar residues" evidence="2">
    <location>
        <begin position="490"/>
        <end position="512"/>
    </location>
</feature>
<gene>
    <name evidence="5" type="ORF">BECKDK2373C_GA0170839_10267</name>
</gene>
<proteinExistence type="predicted"/>
<feature type="transmembrane region" description="Helical" evidence="3">
    <location>
        <begin position="59"/>
        <end position="76"/>
    </location>
</feature>
<evidence type="ECO:0000256" key="3">
    <source>
        <dbReference type="SAM" id="Phobius"/>
    </source>
</evidence>
<name>A0A450SB80_9GAMM</name>
<protein>
    <submittedName>
        <fullName evidence="5">Ion channel</fullName>
    </submittedName>
</protein>
<dbReference type="Pfam" id="PF07885">
    <property type="entry name" value="Ion_trans_2"/>
    <property type="match status" value="1"/>
</dbReference>
<feature type="domain" description="RCK N-terminal" evidence="4">
    <location>
        <begin position="135"/>
        <end position="258"/>
    </location>
</feature>
<keyword evidence="3" id="KW-0472">Membrane</keyword>
<keyword evidence="3" id="KW-1133">Transmembrane helix</keyword>
<reference evidence="5" key="1">
    <citation type="submission" date="2019-02" db="EMBL/GenBank/DDBJ databases">
        <authorList>
            <person name="Gruber-Vodicka R. H."/>
            <person name="Seah K. B. B."/>
        </authorList>
    </citation>
    <scope>NUCLEOTIDE SEQUENCE</scope>
    <source>
        <strain evidence="5">BECK_DK161</strain>
    </source>
</reference>
<feature type="transmembrane region" description="Helical" evidence="3">
    <location>
        <begin position="27"/>
        <end position="47"/>
    </location>
</feature>
<feature type="transmembrane region" description="Helical" evidence="3">
    <location>
        <begin position="88"/>
        <end position="112"/>
    </location>
</feature>
<dbReference type="GO" id="GO:0006813">
    <property type="term" value="P:potassium ion transport"/>
    <property type="evidence" value="ECO:0007669"/>
    <property type="project" value="InterPro"/>
</dbReference>
<dbReference type="GO" id="GO:0005886">
    <property type="term" value="C:plasma membrane"/>
    <property type="evidence" value="ECO:0007669"/>
    <property type="project" value="UniProtKB-SubCell"/>
</dbReference>
<dbReference type="PANTHER" id="PTHR43833:SF9">
    <property type="entry name" value="POTASSIUM CHANNEL PROTEIN YUGO-RELATED"/>
    <property type="match status" value="1"/>
</dbReference>
<dbReference type="Gene3D" id="1.10.287.70">
    <property type="match status" value="1"/>
</dbReference>
<dbReference type="PANTHER" id="PTHR43833">
    <property type="entry name" value="POTASSIUM CHANNEL PROTEIN 2-RELATED-RELATED"/>
    <property type="match status" value="1"/>
</dbReference>
<dbReference type="InterPro" id="IPR003148">
    <property type="entry name" value="RCK_N"/>
</dbReference>
<accession>A0A450SB80</accession>
<evidence type="ECO:0000259" key="4">
    <source>
        <dbReference type="PROSITE" id="PS51201"/>
    </source>
</evidence>
<comment type="subcellular location">
    <subcellularLocation>
        <location evidence="1">Cell membrane</location>
        <topology evidence="1">Multi-pass membrane protein</topology>
    </subcellularLocation>
</comment>
<dbReference type="EMBL" id="CAADEY010000026">
    <property type="protein sequence ID" value="VFJ49428.1"/>
    <property type="molecule type" value="Genomic_DNA"/>
</dbReference>
<dbReference type="AlphaFoldDB" id="A0A450SB80"/>
<dbReference type="PROSITE" id="PS51201">
    <property type="entry name" value="RCK_N"/>
    <property type="match status" value="2"/>
</dbReference>
<evidence type="ECO:0000256" key="2">
    <source>
        <dbReference type="SAM" id="MobiDB-lite"/>
    </source>
</evidence>
<dbReference type="SUPFAM" id="SSF81324">
    <property type="entry name" value="Voltage-gated potassium channels"/>
    <property type="match status" value="1"/>
</dbReference>
<dbReference type="SUPFAM" id="SSF51735">
    <property type="entry name" value="NAD(P)-binding Rossmann-fold domains"/>
    <property type="match status" value="2"/>
</dbReference>
<dbReference type="InterPro" id="IPR050721">
    <property type="entry name" value="Trk_Ktr_HKT_K-transport"/>
</dbReference>
<dbReference type="InterPro" id="IPR036291">
    <property type="entry name" value="NAD(P)-bd_dom_sf"/>
</dbReference>